<dbReference type="GO" id="GO:0004525">
    <property type="term" value="F:ribonuclease III activity"/>
    <property type="evidence" value="ECO:0007669"/>
    <property type="project" value="InterPro"/>
</dbReference>
<dbReference type="GO" id="GO:0005634">
    <property type="term" value="C:nucleus"/>
    <property type="evidence" value="ECO:0007669"/>
    <property type="project" value="TreeGrafter"/>
</dbReference>
<dbReference type="Proteomes" id="UP001209878">
    <property type="component" value="Unassembled WGS sequence"/>
</dbReference>
<dbReference type="PANTHER" id="PTHR11207">
    <property type="entry name" value="RIBONUCLEASE III"/>
    <property type="match status" value="1"/>
</dbReference>
<feature type="domain" description="RNase III" evidence="2">
    <location>
        <begin position="87"/>
        <end position="216"/>
    </location>
</feature>
<dbReference type="EMBL" id="JAODUO010001022">
    <property type="protein sequence ID" value="KAK2171819.1"/>
    <property type="molecule type" value="Genomic_DNA"/>
</dbReference>
<dbReference type="CDD" id="cd00593">
    <property type="entry name" value="RIBOc"/>
    <property type="match status" value="1"/>
</dbReference>
<evidence type="ECO:0000256" key="1">
    <source>
        <dbReference type="ARBA" id="ARBA00022884"/>
    </source>
</evidence>
<accession>A0AAD9NLR2</accession>
<dbReference type="GO" id="GO:0003725">
    <property type="term" value="F:double-stranded RNA binding"/>
    <property type="evidence" value="ECO:0007669"/>
    <property type="project" value="TreeGrafter"/>
</dbReference>
<evidence type="ECO:0000259" key="2">
    <source>
        <dbReference type="PROSITE" id="PS50142"/>
    </source>
</evidence>
<dbReference type="SUPFAM" id="SSF69065">
    <property type="entry name" value="RNase III domain-like"/>
    <property type="match status" value="2"/>
</dbReference>
<protein>
    <recommendedName>
        <fullName evidence="2">RNase III domain-containing protein</fullName>
    </recommendedName>
</protein>
<keyword evidence="1" id="KW-0694">RNA-binding</keyword>
<reference evidence="3" key="1">
    <citation type="journal article" date="2023" name="Mol. Biol. Evol.">
        <title>Third-Generation Sequencing Reveals the Adaptive Role of the Epigenome in Three Deep-Sea Polychaetes.</title>
        <authorList>
            <person name="Perez M."/>
            <person name="Aroh O."/>
            <person name="Sun Y."/>
            <person name="Lan Y."/>
            <person name="Juniper S.K."/>
            <person name="Young C.R."/>
            <person name="Angers B."/>
            <person name="Qian P.Y."/>
        </authorList>
    </citation>
    <scope>NUCLEOTIDE SEQUENCE</scope>
    <source>
        <strain evidence="3">R07B-5</strain>
    </source>
</reference>
<organism evidence="3 4">
    <name type="scientific">Ridgeia piscesae</name>
    <name type="common">Tubeworm</name>
    <dbReference type="NCBI Taxonomy" id="27915"/>
    <lineage>
        <taxon>Eukaryota</taxon>
        <taxon>Metazoa</taxon>
        <taxon>Spiralia</taxon>
        <taxon>Lophotrochozoa</taxon>
        <taxon>Annelida</taxon>
        <taxon>Polychaeta</taxon>
        <taxon>Sedentaria</taxon>
        <taxon>Canalipalpata</taxon>
        <taxon>Sabellida</taxon>
        <taxon>Siboglinidae</taxon>
        <taxon>Ridgeia</taxon>
    </lineage>
</organism>
<dbReference type="InterPro" id="IPR036389">
    <property type="entry name" value="RNase_III_sf"/>
</dbReference>
<dbReference type="Pfam" id="PF00636">
    <property type="entry name" value="Ribonuclease_3"/>
    <property type="match status" value="1"/>
</dbReference>
<evidence type="ECO:0000313" key="4">
    <source>
        <dbReference type="Proteomes" id="UP001209878"/>
    </source>
</evidence>
<dbReference type="SMART" id="SM00535">
    <property type="entry name" value="RIBOc"/>
    <property type="match status" value="1"/>
</dbReference>
<comment type="caution">
    <text evidence="3">The sequence shown here is derived from an EMBL/GenBank/DDBJ whole genome shotgun (WGS) entry which is preliminary data.</text>
</comment>
<gene>
    <name evidence="3" type="ORF">NP493_1022g00005</name>
</gene>
<dbReference type="PROSITE" id="PS50142">
    <property type="entry name" value="RNASE_3_2"/>
    <property type="match status" value="2"/>
</dbReference>
<dbReference type="AlphaFoldDB" id="A0AAD9NLR2"/>
<dbReference type="FunFam" id="1.10.1520.10:FF:000002">
    <property type="entry name" value="Drosha ribonuclease III"/>
    <property type="match status" value="1"/>
</dbReference>
<feature type="domain" description="RNase III" evidence="2">
    <location>
        <begin position="20"/>
        <end position="35"/>
    </location>
</feature>
<sequence>MLYAHGPDLCLASSLRHARANCFEALMGALFLDGGIELADRVFGETLYDDNPKLLDIWSNLPPHPLQEDEPLGDRHWIASSPILQKLVKFEKDTGIVYRHIRLLAKAFTMRNVGFNNLTCGHNQRLEFLGDSILQLVTSVFLFKHFPSHHEGHLSLLRSSLVNNRNQAIVCDDLGMTEHVISADTRPAKGEPICLKTKERADLVEAFMGALYLDQGLDVCNVFCKVCFYPRLKVFIGFYKLLYSPCHTHVYMSYL</sequence>
<dbReference type="Gene3D" id="1.10.1520.10">
    <property type="entry name" value="Ribonuclease III domain"/>
    <property type="match status" value="2"/>
</dbReference>
<dbReference type="PANTHER" id="PTHR11207:SF0">
    <property type="entry name" value="RIBONUCLEASE 3"/>
    <property type="match status" value="1"/>
</dbReference>
<proteinExistence type="predicted"/>
<keyword evidence="4" id="KW-1185">Reference proteome</keyword>
<dbReference type="GO" id="GO:0006396">
    <property type="term" value="P:RNA processing"/>
    <property type="evidence" value="ECO:0007669"/>
    <property type="project" value="InterPro"/>
</dbReference>
<dbReference type="GO" id="GO:0010468">
    <property type="term" value="P:regulation of gene expression"/>
    <property type="evidence" value="ECO:0007669"/>
    <property type="project" value="TreeGrafter"/>
</dbReference>
<evidence type="ECO:0000313" key="3">
    <source>
        <dbReference type="EMBL" id="KAK2171819.1"/>
    </source>
</evidence>
<dbReference type="InterPro" id="IPR000999">
    <property type="entry name" value="RNase_III_dom"/>
</dbReference>
<dbReference type="PROSITE" id="PS00517">
    <property type="entry name" value="RNASE_3_1"/>
    <property type="match status" value="1"/>
</dbReference>
<name>A0AAD9NLR2_RIDPI</name>